<comment type="caution">
    <text evidence="8">The sequence shown here is derived from an EMBL/GenBank/DDBJ whole genome shotgun (WGS) entry which is preliminary data.</text>
</comment>
<dbReference type="CDD" id="cd00067">
    <property type="entry name" value="GAL4"/>
    <property type="match status" value="1"/>
</dbReference>
<dbReference type="PANTHER" id="PTHR11365:SF2">
    <property type="entry name" value="5-OXOPROLINASE"/>
    <property type="match status" value="1"/>
</dbReference>
<name>A0A1S9DX34_ASPOZ</name>
<dbReference type="GO" id="GO:0017168">
    <property type="term" value="F:5-oxoprolinase (ATP-hydrolyzing) activity"/>
    <property type="evidence" value="ECO:0007669"/>
    <property type="project" value="TreeGrafter"/>
</dbReference>
<evidence type="ECO:0000256" key="1">
    <source>
        <dbReference type="ARBA" id="ARBA00022723"/>
    </source>
</evidence>
<dbReference type="GO" id="GO:0005829">
    <property type="term" value="C:cytosol"/>
    <property type="evidence" value="ECO:0007669"/>
    <property type="project" value="TreeGrafter"/>
</dbReference>
<dbReference type="Pfam" id="PF04082">
    <property type="entry name" value="Fungal_trans"/>
    <property type="match status" value="1"/>
</dbReference>
<dbReference type="SMART" id="SM00066">
    <property type="entry name" value="GAL4"/>
    <property type="match status" value="1"/>
</dbReference>
<keyword evidence="3" id="KW-0238">DNA-binding</keyword>
<dbReference type="GO" id="GO:0000981">
    <property type="term" value="F:DNA-binding transcription factor activity, RNA polymerase II-specific"/>
    <property type="evidence" value="ECO:0007669"/>
    <property type="project" value="InterPro"/>
</dbReference>
<dbReference type="Proteomes" id="UP000190312">
    <property type="component" value="Unassembled WGS sequence"/>
</dbReference>
<dbReference type="Pfam" id="PF02538">
    <property type="entry name" value="Hydantoinase_B"/>
    <property type="match status" value="1"/>
</dbReference>
<gene>
    <name evidence="8" type="ORF">OAory_01013700</name>
</gene>
<proteinExistence type="predicted"/>
<dbReference type="GO" id="GO:0006351">
    <property type="term" value="P:DNA-templated transcription"/>
    <property type="evidence" value="ECO:0007669"/>
    <property type="project" value="InterPro"/>
</dbReference>
<dbReference type="GO" id="GO:0006749">
    <property type="term" value="P:glutathione metabolic process"/>
    <property type="evidence" value="ECO:0007669"/>
    <property type="project" value="TreeGrafter"/>
</dbReference>
<sequence length="1440" mass="159076">MYQTKGPRPAEKRIRRAAAACYRCHARKVRCDASILGYPCTNCVLDGRTDCTLRPNATTRFKNLKQSQRRNTVQGLVKPNEEEHTTLNSSGEPCETTPQSAMLPRASGFPELLESPRQTETIYECESDASTQILDPLSVSSPRMRLDSLGASSSGQHFIDLNALSLLPMSDVHILVTGGCLDMPPKSAMDVFLMKYFLLVHPSVPILNEVEFWNTYLQSEDTNYAPKISLFVFQAMLLSSCAFVPVEVIQQCGFNDACEARRTFYHRAKMLYDTNFESDPLARAQGALLLTFHTTAEDPQATMTWNMCAIHNATATGLGLHPSLQDPNRCAKKRLWWSIFVRDRFLWLGRHRRPQFTSANFSLNIDYLQEEEMTNEIIMSPFYEPNVKRLLLKVFQAQCRLAVILTDVITISFSASDGDAPRLSLQELDIYLTRIKQLRAGLAQWEETVYSPLHHTGIAEPGTVGIIINLTALHYQTARMVLGNYETLLVESHLDMIQDRSASILLPVAKELKDAVFQLTQKLGYFSSRNLTEHIPLSVLAYCGTPMVLAAIDVKLSMSYSDMIDRKRTLDKCSEVIDQSRRVYDVTELFSQGTNQILHLAYAITKNLLLESNVPETGASLLEDSKCLEGNELEMKGRDKLLSPAFKRLRIRGWAEAFLKYPRAYLLISTCIDSSLATGRLPRNELLPPIIRDTAYVILGLPKLPWTIRLATGATSVPTEESVQKDQRRLRGRPESVSLNDTCLVDCARSNETMEPLNNIQACRFLSMGYDGSETSIMIPWDDPRVTRKKRLSRHTISNSDLLLWIVSCQVSLEFQVGYDHGHSKLESFHLFQFGWIQGPAMVIDKTQTIVMSPDSKATIAQDLLILDVDSPSPKSTSPEGIDPVQLSIFRHRFMGVAEQMGRVLQNVSTSANIKERLDFTCAIFTPEGDLVANAPHVPAMIGSMAFAVRSQIAEWQGRLQDGDVLLSNTPAYGGVHLPDLTVITPVFGSAGKDIVFWAASRGHHADVGGILPGSMPPMSKLLSEEGAIFNSHLLVRAGHFDEEELRRVLCVEPARFPGSSGSRRFQDNVTDLKAQVAANHCGARLMRRLIEEYSFPVVQVYMGAIQDSAELAVRNLLKRLEHERSGEDISAVDYMDDGTPNQLKVTINPTDGSAIFDFTGTGPEVYGNWNAPIAICNSAVIFALRCMVNSDIPLNHGCIKPVQIIIPDGSLLRPSAEAAVCAGNVLTSQRIVDVIFKSFKVCAASQGCMNNLTFGNDGENGFGYYETIAGGSGAGPSWAGTGGVHTNMTNTRITDPESLERRYPVALRRFSLRRGSGGAGMYPGGDGVIRDIELRLPMSVSILSERRSFAPYGMAGGEDGQRGKNTWITKAGRCINVGGKGSIRVQPGDRFVIETPGGGGYGPPGELVWSERDESIVMPTFIPVANGSVAANRTLAEQV</sequence>
<dbReference type="GO" id="GO:0003677">
    <property type="term" value="F:DNA binding"/>
    <property type="evidence" value="ECO:0007669"/>
    <property type="project" value="UniProtKB-KW"/>
</dbReference>
<evidence type="ECO:0000259" key="7">
    <source>
        <dbReference type="PROSITE" id="PS50048"/>
    </source>
</evidence>
<evidence type="ECO:0000256" key="5">
    <source>
        <dbReference type="ARBA" id="ARBA00023242"/>
    </source>
</evidence>
<dbReference type="CDD" id="cd12148">
    <property type="entry name" value="fungal_TF_MHR"/>
    <property type="match status" value="1"/>
</dbReference>
<dbReference type="EMBL" id="MKZY01000002">
    <property type="protein sequence ID" value="OOO13621.1"/>
    <property type="molecule type" value="Genomic_DNA"/>
</dbReference>
<keyword evidence="2" id="KW-0805">Transcription regulation</keyword>
<dbReference type="GO" id="GO:0008270">
    <property type="term" value="F:zinc ion binding"/>
    <property type="evidence" value="ECO:0007669"/>
    <property type="project" value="InterPro"/>
</dbReference>
<dbReference type="PROSITE" id="PS50048">
    <property type="entry name" value="ZN2_CY6_FUNGAL_2"/>
    <property type="match status" value="1"/>
</dbReference>
<dbReference type="InterPro" id="IPR045079">
    <property type="entry name" value="Oxoprolinase-like"/>
</dbReference>
<evidence type="ECO:0000256" key="6">
    <source>
        <dbReference type="SAM" id="MobiDB-lite"/>
    </source>
</evidence>
<reference evidence="8 9" key="1">
    <citation type="submission" date="2016-10" db="EMBL/GenBank/DDBJ databases">
        <title>Genome sequencing of Aspergillus oryzae BCC7051.</title>
        <authorList>
            <person name="Thammarongtham C."/>
            <person name="Vorapreeda T."/>
            <person name="Nookaew I."/>
            <person name="Srisuk T."/>
            <person name="Land M."/>
            <person name="Jeennor S."/>
            <person name="Laoteng K."/>
        </authorList>
    </citation>
    <scope>NUCLEOTIDE SEQUENCE [LARGE SCALE GENOMIC DNA]</scope>
    <source>
        <strain evidence="8 9">BCC7051</strain>
    </source>
</reference>
<keyword evidence="4" id="KW-0804">Transcription</keyword>
<dbReference type="OrthoDB" id="5041285at2759"/>
<keyword evidence="1" id="KW-0479">Metal-binding</keyword>
<protein>
    <submittedName>
        <fullName evidence="8">Hydantoinase B/oxoprolinase</fullName>
    </submittedName>
</protein>
<dbReference type="Pfam" id="PF00172">
    <property type="entry name" value="Zn_clus"/>
    <property type="match status" value="1"/>
</dbReference>
<evidence type="ECO:0000256" key="3">
    <source>
        <dbReference type="ARBA" id="ARBA00023125"/>
    </source>
</evidence>
<dbReference type="InterPro" id="IPR003692">
    <property type="entry name" value="Hydantoinase_B"/>
</dbReference>
<keyword evidence="5" id="KW-0539">Nucleus</keyword>
<dbReference type="PROSITE" id="PS00463">
    <property type="entry name" value="ZN2_CY6_FUNGAL_1"/>
    <property type="match status" value="1"/>
</dbReference>
<evidence type="ECO:0000313" key="8">
    <source>
        <dbReference type="EMBL" id="OOO13621.1"/>
    </source>
</evidence>
<accession>A0A1S9DX34</accession>
<dbReference type="PANTHER" id="PTHR11365">
    <property type="entry name" value="5-OXOPROLINASE RELATED"/>
    <property type="match status" value="1"/>
</dbReference>
<organism evidence="8 9">
    <name type="scientific">Aspergillus oryzae</name>
    <name type="common">Yellow koji mold</name>
    <dbReference type="NCBI Taxonomy" id="5062"/>
    <lineage>
        <taxon>Eukaryota</taxon>
        <taxon>Fungi</taxon>
        <taxon>Dikarya</taxon>
        <taxon>Ascomycota</taxon>
        <taxon>Pezizomycotina</taxon>
        <taxon>Eurotiomycetes</taxon>
        <taxon>Eurotiomycetidae</taxon>
        <taxon>Eurotiales</taxon>
        <taxon>Aspergillaceae</taxon>
        <taxon>Aspergillus</taxon>
        <taxon>Aspergillus subgen. Circumdati</taxon>
    </lineage>
</organism>
<dbReference type="VEuPathDB" id="FungiDB:AO090005000015"/>
<evidence type="ECO:0000313" key="9">
    <source>
        <dbReference type="Proteomes" id="UP000190312"/>
    </source>
</evidence>
<dbReference type="InterPro" id="IPR007219">
    <property type="entry name" value="XnlR_reg_dom"/>
</dbReference>
<dbReference type="InterPro" id="IPR001138">
    <property type="entry name" value="Zn2Cys6_DnaBD"/>
</dbReference>
<feature type="domain" description="Zn(2)-C6 fungal-type" evidence="7">
    <location>
        <begin position="20"/>
        <end position="53"/>
    </location>
</feature>
<evidence type="ECO:0000256" key="2">
    <source>
        <dbReference type="ARBA" id="ARBA00023015"/>
    </source>
</evidence>
<dbReference type="GO" id="GO:0009893">
    <property type="term" value="P:positive regulation of metabolic process"/>
    <property type="evidence" value="ECO:0007669"/>
    <property type="project" value="UniProtKB-ARBA"/>
</dbReference>
<dbReference type="Gene3D" id="4.10.240.10">
    <property type="entry name" value="Zn(2)-C6 fungal-type DNA-binding domain"/>
    <property type="match status" value="1"/>
</dbReference>
<dbReference type="VEuPathDB" id="FungiDB:AO090103000420"/>
<dbReference type="SUPFAM" id="SSF57701">
    <property type="entry name" value="Zn2/Cys6 DNA-binding domain"/>
    <property type="match status" value="1"/>
</dbReference>
<feature type="compositionally biased region" description="Polar residues" evidence="6">
    <location>
        <begin position="86"/>
        <end position="100"/>
    </location>
</feature>
<feature type="region of interest" description="Disordered" evidence="6">
    <location>
        <begin position="80"/>
        <end position="101"/>
    </location>
</feature>
<evidence type="ECO:0000256" key="4">
    <source>
        <dbReference type="ARBA" id="ARBA00023163"/>
    </source>
</evidence>
<dbReference type="InterPro" id="IPR036864">
    <property type="entry name" value="Zn2-C6_fun-type_DNA-bd_sf"/>
</dbReference>